<evidence type="ECO:0000256" key="1">
    <source>
        <dbReference type="ARBA" id="ARBA00003929"/>
    </source>
</evidence>
<protein>
    <recommendedName>
        <fullName evidence="14">Olfactory receptor</fullName>
    </recommendedName>
</protein>
<feature type="transmembrane region" description="Helical" evidence="14">
    <location>
        <begin position="197"/>
        <end position="216"/>
    </location>
</feature>
<feature type="transmembrane region" description="Helical" evidence="14">
    <location>
        <begin position="60"/>
        <end position="81"/>
    </location>
</feature>
<evidence type="ECO:0000256" key="11">
    <source>
        <dbReference type="ARBA" id="ARBA00023170"/>
    </source>
</evidence>
<evidence type="ECO:0000256" key="13">
    <source>
        <dbReference type="RuleBase" id="RU000688"/>
    </source>
</evidence>
<evidence type="ECO:0000313" key="16">
    <source>
        <dbReference type="Ensembl" id="ENSSSCP00040046587.1"/>
    </source>
</evidence>
<keyword evidence="6 13" id="KW-0812">Transmembrane</keyword>
<keyword evidence="5 14" id="KW-0716">Sensory transduction</keyword>
<evidence type="ECO:0000256" key="10">
    <source>
        <dbReference type="ARBA" id="ARBA00023136"/>
    </source>
</evidence>
<feature type="domain" description="G-protein coupled receptors family 1 profile" evidence="15">
    <location>
        <begin position="41"/>
        <end position="290"/>
    </location>
</feature>
<name>A0A8D1G7J8_PIG</name>
<keyword evidence="8 14" id="KW-1133">Transmembrane helix</keyword>
<dbReference type="GO" id="GO:0004984">
    <property type="term" value="F:olfactory receptor activity"/>
    <property type="evidence" value="ECO:0007669"/>
    <property type="project" value="InterPro"/>
</dbReference>
<dbReference type="GO" id="GO:0005886">
    <property type="term" value="C:plasma membrane"/>
    <property type="evidence" value="ECO:0007669"/>
    <property type="project" value="UniProtKB-SubCell"/>
</dbReference>
<dbReference type="PROSITE" id="PS00237">
    <property type="entry name" value="G_PROTEIN_RECEP_F1_1"/>
    <property type="match status" value="1"/>
</dbReference>
<feature type="transmembrane region" description="Helical" evidence="14">
    <location>
        <begin position="140"/>
        <end position="162"/>
    </location>
</feature>
<keyword evidence="7 14" id="KW-0552">Olfaction</keyword>
<comment type="function">
    <text evidence="1">Putative odorant or sperm cell receptor.</text>
</comment>
<dbReference type="PROSITE" id="PS50262">
    <property type="entry name" value="G_PROTEIN_RECEP_F1_2"/>
    <property type="match status" value="1"/>
</dbReference>
<dbReference type="SUPFAM" id="SSF81321">
    <property type="entry name" value="Family A G protein-coupled receptor-like"/>
    <property type="match status" value="1"/>
</dbReference>
<comment type="similarity">
    <text evidence="3 13">Belongs to the G-protein coupled receptor 1 family.</text>
</comment>
<feature type="transmembrane region" description="Helical" evidence="14">
    <location>
        <begin position="101"/>
        <end position="120"/>
    </location>
</feature>
<dbReference type="PRINTS" id="PR00237">
    <property type="entry name" value="GPCRRHODOPSN"/>
</dbReference>
<dbReference type="InterPro" id="IPR000725">
    <property type="entry name" value="Olfact_rcpt"/>
</dbReference>
<evidence type="ECO:0000256" key="5">
    <source>
        <dbReference type="ARBA" id="ARBA00022606"/>
    </source>
</evidence>
<keyword evidence="4 14" id="KW-1003">Cell membrane</keyword>
<keyword evidence="10 14" id="KW-0472">Membrane</keyword>
<dbReference type="InterPro" id="IPR017452">
    <property type="entry name" value="GPCR_Rhodpsn_7TM"/>
</dbReference>
<accession>A0A8D1G7J8</accession>
<dbReference type="Proteomes" id="UP000694722">
    <property type="component" value="Unplaced"/>
</dbReference>
<evidence type="ECO:0000256" key="6">
    <source>
        <dbReference type="ARBA" id="ARBA00022692"/>
    </source>
</evidence>
<evidence type="ECO:0000256" key="12">
    <source>
        <dbReference type="ARBA" id="ARBA00023224"/>
    </source>
</evidence>
<evidence type="ECO:0000256" key="2">
    <source>
        <dbReference type="ARBA" id="ARBA00004651"/>
    </source>
</evidence>
<evidence type="ECO:0000256" key="14">
    <source>
        <dbReference type="RuleBase" id="RU363047"/>
    </source>
</evidence>
<evidence type="ECO:0000256" key="3">
    <source>
        <dbReference type="ARBA" id="ARBA00010663"/>
    </source>
</evidence>
<dbReference type="FunFam" id="1.20.1070.10:FF:000009">
    <property type="entry name" value="Olfactory receptor"/>
    <property type="match status" value="1"/>
</dbReference>
<comment type="subcellular location">
    <subcellularLocation>
        <location evidence="2 14">Cell membrane</location>
        <topology evidence="2 14">Multi-pass membrane protein</topology>
    </subcellularLocation>
</comment>
<keyword evidence="12 13" id="KW-0807">Transducer</keyword>
<dbReference type="Ensembl" id="ENSSSCT00040102986.1">
    <property type="protein sequence ID" value="ENSSSCP00040046587.1"/>
    <property type="gene ID" value="ENSSSCG00040074495.1"/>
</dbReference>
<dbReference type="Pfam" id="PF13853">
    <property type="entry name" value="7tm_4"/>
    <property type="match status" value="1"/>
</dbReference>
<feature type="transmembrane region" description="Helical" evidence="14">
    <location>
        <begin position="26"/>
        <end position="48"/>
    </location>
</feature>
<organism evidence="16 17">
    <name type="scientific">Sus scrofa</name>
    <name type="common">Pig</name>
    <dbReference type="NCBI Taxonomy" id="9823"/>
    <lineage>
        <taxon>Eukaryota</taxon>
        <taxon>Metazoa</taxon>
        <taxon>Chordata</taxon>
        <taxon>Craniata</taxon>
        <taxon>Vertebrata</taxon>
        <taxon>Euteleostomi</taxon>
        <taxon>Mammalia</taxon>
        <taxon>Eutheria</taxon>
        <taxon>Laurasiatheria</taxon>
        <taxon>Artiodactyla</taxon>
        <taxon>Suina</taxon>
        <taxon>Suidae</taxon>
        <taxon>Sus</taxon>
    </lineage>
</organism>
<reference evidence="16" key="1">
    <citation type="submission" date="2025-08" db="UniProtKB">
        <authorList>
            <consortium name="Ensembl"/>
        </authorList>
    </citation>
    <scope>IDENTIFICATION</scope>
</reference>
<dbReference type="CDD" id="cd15918">
    <property type="entry name" value="7tmA_OR1_7-like"/>
    <property type="match status" value="1"/>
</dbReference>
<sequence>MRRENQSSVSEFLLLGLPIWPKQQGVFFALFLGMYLTTVLGNLLIILLIRLDSHLQTPMYFFLSHLALTDVSFSSVTLPKMLTNMQTQNTSISYPGCISQVYFYLLFGCVDNLLLMVMAYDRYVAICHPLHYLTIMREGVCALLVAGSWIVSCASALLHTLLLAQVSFCADNIIPHFFCSLPNLLKLSCSDTSLNELVIFTAGAAVVVVPLSGILVSYSRIGLSILRVPSTKGICKALSTCGSHLSVVSLFYGTVMALYFSSSSGQSHDKDIIVSLMYTVVTPMLNPFIYSLRNRDMALALRILFRNNNFFSN</sequence>
<evidence type="ECO:0000256" key="4">
    <source>
        <dbReference type="ARBA" id="ARBA00022475"/>
    </source>
</evidence>
<feature type="transmembrane region" description="Helical" evidence="14">
    <location>
        <begin position="237"/>
        <end position="260"/>
    </location>
</feature>
<evidence type="ECO:0000313" key="17">
    <source>
        <dbReference type="Proteomes" id="UP000694722"/>
    </source>
</evidence>
<dbReference type="PANTHER" id="PTHR48001">
    <property type="entry name" value="OLFACTORY RECEPTOR"/>
    <property type="match status" value="1"/>
</dbReference>
<dbReference type="FunFam" id="1.10.1220.70:FF:000001">
    <property type="entry name" value="Olfactory receptor"/>
    <property type="match status" value="1"/>
</dbReference>
<evidence type="ECO:0000256" key="8">
    <source>
        <dbReference type="ARBA" id="ARBA00022989"/>
    </source>
</evidence>
<evidence type="ECO:0000256" key="7">
    <source>
        <dbReference type="ARBA" id="ARBA00022725"/>
    </source>
</evidence>
<proteinExistence type="inferred from homology"/>
<gene>
    <name evidence="16" type="primary">LOC100521356</name>
</gene>
<evidence type="ECO:0000259" key="15">
    <source>
        <dbReference type="PROSITE" id="PS50262"/>
    </source>
</evidence>
<dbReference type="AlphaFoldDB" id="A0A8D1G7J8"/>
<dbReference type="PRINTS" id="PR00245">
    <property type="entry name" value="OLFACTORYR"/>
</dbReference>
<keyword evidence="9 13" id="KW-0297">G-protein coupled receptor</keyword>
<dbReference type="InterPro" id="IPR000276">
    <property type="entry name" value="GPCR_Rhodpsn"/>
</dbReference>
<evidence type="ECO:0000256" key="9">
    <source>
        <dbReference type="ARBA" id="ARBA00023040"/>
    </source>
</evidence>
<dbReference type="GO" id="GO:0004930">
    <property type="term" value="F:G protein-coupled receptor activity"/>
    <property type="evidence" value="ECO:0007669"/>
    <property type="project" value="UniProtKB-KW"/>
</dbReference>
<feature type="transmembrane region" description="Helical" evidence="14">
    <location>
        <begin position="272"/>
        <end position="292"/>
    </location>
</feature>
<keyword evidence="11 13" id="KW-0675">Receptor</keyword>
<dbReference type="Gene3D" id="1.20.1070.10">
    <property type="entry name" value="Rhodopsin 7-helix transmembrane proteins"/>
    <property type="match status" value="1"/>
</dbReference>